<keyword evidence="8" id="KW-1185">Reference proteome</keyword>
<evidence type="ECO:0000313" key="7">
    <source>
        <dbReference type="EMBL" id="OAA46560.1"/>
    </source>
</evidence>
<dbReference type="InterPro" id="IPR011701">
    <property type="entry name" value="MFS"/>
</dbReference>
<evidence type="ECO:0000256" key="1">
    <source>
        <dbReference type="ARBA" id="ARBA00004141"/>
    </source>
</evidence>
<dbReference type="InterPro" id="IPR036259">
    <property type="entry name" value="MFS_trans_sf"/>
</dbReference>
<dbReference type="PANTHER" id="PTHR42718">
    <property type="entry name" value="MAJOR FACILITATOR SUPERFAMILY MULTIDRUG TRANSPORTER MFSC"/>
    <property type="match status" value="1"/>
</dbReference>
<feature type="transmembrane region" description="Helical" evidence="5">
    <location>
        <begin position="49"/>
        <end position="69"/>
    </location>
</feature>
<feature type="transmembrane region" description="Helical" evidence="5">
    <location>
        <begin position="452"/>
        <end position="474"/>
    </location>
</feature>
<keyword evidence="4 5" id="KW-0472">Membrane</keyword>
<feature type="transmembrane region" description="Helical" evidence="5">
    <location>
        <begin position="100"/>
        <end position="117"/>
    </location>
</feature>
<comment type="subcellular location">
    <subcellularLocation>
        <location evidence="1">Membrane</location>
        <topology evidence="1">Multi-pass membrane protein</topology>
    </subcellularLocation>
</comment>
<evidence type="ECO:0000256" key="3">
    <source>
        <dbReference type="ARBA" id="ARBA00022989"/>
    </source>
</evidence>
<evidence type="ECO:0000256" key="2">
    <source>
        <dbReference type="ARBA" id="ARBA00022692"/>
    </source>
</evidence>
<feature type="transmembrane region" description="Helical" evidence="5">
    <location>
        <begin position="124"/>
        <end position="142"/>
    </location>
</feature>
<feature type="transmembrane region" description="Helical" evidence="5">
    <location>
        <begin position="414"/>
        <end position="440"/>
    </location>
</feature>
<keyword evidence="2 5" id="KW-0812">Transmembrane</keyword>
<feature type="transmembrane region" description="Helical" evidence="5">
    <location>
        <begin position="319"/>
        <end position="343"/>
    </location>
</feature>
<dbReference type="AlphaFoldDB" id="A0A162LXK2"/>
<protein>
    <submittedName>
        <fullName evidence="7">Major facilitator superfamily domain, general substrate transporter</fullName>
    </submittedName>
</protein>
<dbReference type="PROSITE" id="PS50850">
    <property type="entry name" value="MFS"/>
    <property type="match status" value="1"/>
</dbReference>
<name>A0A162LXK2_9HYPO</name>
<evidence type="ECO:0000256" key="5">
    <source>
        <dbReference type="SAM" id="Phobius"/>
    </source>
</evidence>
<dbReference type="Gene3D" id="1.20.1250.20">
    <property type="entry name" value="MFS general substrate transporter like domains"/>
    <property type="match status" value="2"/>
</dbReference>
<feature type="transmembrane region" description="Helical" evidence="5">
    <location>
        <begin position="278"/>
        <end position="298"/>
    </location>
</feature>
<keyword evidence="3 5" id="KW-1133">Transmembrane helix</keyword>
<comment type="caution">
    <text evidence="7">The sequence shown here is derived from an EMBL/GenBank/DDBJ whole genome shotgun (WGS) entry which is preliminary data.</text>
</comment>
<feature type="transmembrane region" description="Helical" evidence="5">
    <location>
        <begin position="246"/>
        <end position="266"/>
    </location>
</feature>
<evidence type="ECO:0000259" key="6">
    <source>
        <dbReference type="PROSITE" id="PS50850"/>
    </source>
</evidence>
<dbReference type="GO" id="GO:0016020">
    <property type="term" value="C:membrane"/>
    <property type="evidence" value="ECO:0007669"/>
    <property type="project" value="UniProtKB-SubCell"/>
</dbReference>
<proteinExistence type="predicted"/>
<feature type="domain" description="Major facilitator superfamily (MFS) profile" evidence="6">
    <location>
        <begin position="59"/>
        <end position="518"/>
    </location>
</feature>
<feature type="transmembrane region" description="Helical" evidence="5">
    <location>
        <begin position="184"/>
        <end position="206"/>
    </location>
</feature>
<reference evidence="7 8" key="1">
    <citation type="journal article" date="2016" name="Genome Biol. Evol.">
        <title>Divergent and convergent evolution of fungal pathogenicity.</title>
        <authorList>
            <person name="Shang Y."/>
            <person name="Xiao G."/>
            <person name="Zheng P."/>
            <person name="Cen K."/>
            <person name="Zhan S."/>
            <person name="Wang C."/>
        </authorList>
    </citation>
    <scope>NUCLEOTIDE SEQUENCE [LARGE SCALE GENOMIC DNA]</scope>
    <source>
        <strain evidence="7 8">RCEF 3172</strain>
    </source>
</reference>
<feature type="transmembrane region" description="Helical" evidence="5">
    <location>
        <begin position="383"/>
        <end position="402"/>
    </location>
</feature>
<dbReference type="Pfam" id="PF07690">
    <property type="entry name" value="MFS_1"/>
    <property type="match status" value="1"/>
</dbReference>
<accession>A0A162LXK2</accession>
<feature type="transmembrane region" description="Helical" evidence="5">
    <location>
        <begin position="154"/>
        <end position="172"/>
    </location>
</feature>
<feature type="transmembrane region" description="Helical" evidence="5">
    <location>
        <begin position="212"/>
        <end position="234"/>
    </location>
</feature>
<dbReference type="OrthoDB" id="5086884at2759"/>
<sequence length="562" mass="61178">MAASRKPSTTTLSASELEDAATLSSLDLSLPSQLTQADIERLGRERPPIFASTFIEVVFVTAIVMSLMMSEYFTSGFNVILPTLSNAIHIPETARTWPTAVPNLAAGVVLLPFSRLCNQWSARVVYLGGHVWLMAWAAAAGFCTAPTPMILCRAMQGIGFGAFLPAGVSILGQIYRPGPRKNRVYCVYGAFAAVGFYSGILTAALTTQYADWRWYFFLGATLQFVVISVSYATIPRELADVDPEARMDWLGLVTSVPALTLINFAFSSATHAPKGWATPYIIVCLVVGVICLGLTVYVQGWVSTQPLMPRKIFKPKYMIRLFIALFCFYGVNSIFLFYSSLYIGNVLRASPILTAAWYLPLLIGGVFLAILGGMVLHILSSQILLILASLGFLCCALLFAILPFDSGKPVGILYWMYVFPAIFCATLGIDLSFNVTNVFLTTALPKRDQAVVGGIINCLMYIGSSFCLGFSDLLIASVQKVRGVHLGLAEQYRIGFWLGVGLAGVSLLLTLTMRLGSASAELTADEKEELRQIAEKEKLQQANTEIMADKEATLGDKVKLAR</sequence>
<gene>
    <name evidence="7" type="ORF">BBO_03115</name>
</gene>
<dbReference type="PANTHER" id="PTHR42718:SF11">
    <property type="entry name" value="MAJOR FACILITATOR SUPERFAMILY (MFS) PROFILE DOMAIN-CONTAINING PROTEIN"/>
    <property type="match status" value="1"/>
</dbReference>
<evidence type="ECO:0000256" key="4">
    <source>
        <dbReference type="ARBA" id="ARBA00023136"/>
    </source>
</evidence>
<dbReference type="SUPFAM" id="SSF103473">
    <property type="entry name" value="MFS general substrate transporter"/>
    <property type="match status" value="1"/>
</dbReference>
<organism evidence="7 8">
    <name type="scientific">Beauveria brongniartii RCEF 3172</name>
    <dbReference type="NCBI Taxonomy" id="1081107"/>
    <lineage>
        <taxon>Eukaryota</taxon>
        <taxon>Fungi</taxon>
        <taxon>Dikarya</taxon>
        <taxon>Ascomycota</taxon>
        <taxon>Pezizomycotina</taxon>
        <taxon>Sordariomycetes</taxon>
        <taxon>Hypocreomycetidae</taxon>
        <taxon>Hypocreales</taxon>
        <taxon>Cordycipitaceae</taxon>
        <taxon>Beauveria</taxon>
        <taxon>Beauveria brongniartii</taxon>
    </lineage>
</organism>
<dbReference type="InterPro" id="IPR020846">
    <property type="entry name" value="MFS_dom"/>
</dbReference>
<dbReference type="GO" id="GO:0022857">
    <property type="term" value="F:transmembrane transporter activity"/>
    <property type="evidence" value="ECO:0007669"/>
    <property type="project" value="InterPro"/>
</dbReference>
<dbReference type="Proteomes" id="UP000076863">
    <property type="component" value="Unassembled WGS sequence"/>
</dbReference>
<feature type="transmembrane region" description="Helical" evidence="5">
    <location>
        <begin position="355"/>
        <end position="376"/>
    </location>
</feature>
<dbReference type="EMBL" id="AZHA01000007">
    <property type="protein sequence ID" value="OAA46560.1"/>
    <property type="molecule type" value="Genomic_DNA"/>
</dbReference>
<feature type="transmembrane region" description="Helical" evidence="5">
    <location>
        <begin position="494"/>
        <end position="513"/>
    </location>
</feature>
<evidence type="ECO:0000313" key="8">
    <source>
        <dbReference type="Proteomes" id="UP000076863"/>
    </source>
</evidence>